<gene>
    <name evidence="1" type="ORF">RRG08_059817</name>
</gene>
<organism evidence="1 2">
    <name type="scientific">Elysia crispata</name>
    <name type="common">lettuce slug</name>
    <dbReference type="NCBI Taxonomy" id="231223"/>
    <lineage>
        <taxon>Eukaryota</taxon>
        <taxon>Metazoa</taxon>
        <taxon>Spiralia</taxon>
        <taxon>Lophotrochozoa</taxon>
        <taxon>Mollusca</taxon>
        <taxon>Gastropoda</taxon>
        <taxon>Heterobranchia</taxon>
        <taxon>Euthyneura</taxon>
        <taxon>Panpulmonata</taxon>
        <taxon>Sacoglossa</taxon>
        <taxon>Placobranchoidea</taxon>
        <taxon>Plakobranchidae</taxon>
        <taxon>Elysia</taxon>
    </lineage>
</organism>
<protein>
    <submittedName>
        <fullName evidence="1">Uncharacterized protein</fullName>
    </submittedName>
</protein>
<evidence type="ECO:0000313" key="1">
    <source>
        <dbReference type="EMBL" id="KAK3803954.1"/>
    </source>
</evidence>
<dbReference type="Proteomes" id="UP001283361">
    <property type="component" value="Unassembled WGS sequence"/>
</dbReference>
<dbReference type="EMBL" id="JAWDGP010000077">
    <property type="protein sequence ID" value="KAK3803954.1"/>
    <property type="molecule type" value="Genomic_DNA"/>
</dbReference>
<proteinExistence type="predicted"/>
<evidence type="ECO:0000313" key="2">
    <source>
        <dbReference type="Proteomes" id="UP001283361"/>
    </source>
</evidence>
<accession>A0AAE1EDS8</accession>
<dbReference type="AlphaFoldDB" id="A0AAE1EDS8"/>
<reference evidence="1" key="1">
    <citation type="journal article" date="2023" name="G3 (Bethesda)">
        <title>A reference genome for the long-term kleptoplast-retaining sea slug Elysia crispata morphotype clarki.</title>
        <authorList>
            <person name="Eastman K.E."/>
            <person name="Pendleton A.L."/>
            <person name="Shaikh M.A."/>
            <person name="Suttiyut T."/>
            <person name="Ogas R."/>
            <person name="Tomko P."/>
            <person name="Gavelis G."/>
            <person name="Widhalm J.R."/>
            <person name="Wisecaver J.H."/>
        </authorList>
    </citation>
    <scope>NUCLEOTIDE SEQUENCE</scope>
    <source>
        <strain evidence="1">ECLA1</strain>
    </source>
</reference>
<keyword evidence="2" id="KW-1185">Reference proteome</keyword>
<comment type="caution">
    <text evidence="1">The sequence shown here is derived from an EMBL/GenBank/DDBJ whole genome shotgun (WGS) entry which is preliminary data.</text>
</comment>
<sequence length="158" mass="18304">MQMSNEQDLHLVRYELRDPDWSRKGPDWADRWRNELSPDQRCWTPNKVQQGRRMVTYGRQVRSAPPCPCPPMRCPSLGLARWDTSMELTHKLVSKSPTEKTQELQSSGIEYFRSVKPSMTNLCGQSFFFISSLFQKRAFALIYPSCDLKTLVSPSPES</sequence>
<name>A0AAE1EDS8_9GAST</name>